<dbReference type="AlphaFoldDB" id="X1C7C9"/>
<sequence length="84" mass="9587">MEEEQDVLKPDGHLDCTGLYCPAPVFETGKKINSMKEGQILELVADDPASEEDIKSWAKTTGNKLIKMTKNNDNFIFYIKKMYK</sequence>
<evidence type="ECO:0000259" key="2">
    <source>
        <dbReference type="PROSITE" id="PS01148"/>
    </source>
</evidence>
<dbReference type="PROSITE" id="PS01148">
    <property type="entry name" value="UPF0033"/>
    <property type="match status" value="1"/>
</dbReference>
<reference evidence="3" key="1">
    <citation type="journal article" date="2014" name="Front. Microbiol.">
        <title>High frequency of phylogenetically diverse reductive dehalogenase-homologous genes in deep subseafloor sedimentary metagenomes.</title>
        <authorList>
            <person name="Kawai M."/>
            <person name="Futagami T."/>
            <person name="Toyoda A."/>
            <person name="Takaki Y."/>
            <person name="Nishi S."/>
            <person name="Hori S."/>
            <person name="Arai W."/>
            <person name="Tsubouchi T."/>
            <person name="Morono Y."/>
            <person name="Uchiyama I."/>
            <person name="Ito T."/>
            <person name="Fujiyama A."/>
            <person name="Inagaki F."/>
            <person name="Takami H."/>
        </authorList>
    </citation>
    <scope>NUCLEOTIDE SEQUENCE</scope>
    <source>
        <strain evidence="3">Expedition CK06-06</strain>
    </source>
</reference>
<evidence type="ECO:0000313" key="3">
    <source>
        <dbReference type="EMBL" id="GAG80321.1"/>
    </source>
</evidence>
<gene>
    <name evidence="3" type="ORF">S01H4_33528</name>
</gene>
<feature type="domain" description="UPF0033" evidence="2">
    <location>
        <begin position="14"/>
        <end position="38"/>
    </location>
</feature>
<name>X1C7C9_9ZZZZ</name>
<dbReference type="InterPro" id="IPR036868">
    <property type="entry name" value="TusA-like_sf"/>
</dbReference>
<dbReference type="CDD" id="cd00291">
    <property type="entry name" value="SirA_YedF_YeeD"/>
    <property type="match status" value="1"/>
</dbReference>
<dbReference type="Gene3D" id="3.30.110.40">
    <property type="entry name" value="TusA-like domain"/>
    <property type="match status" value="1"/>
</dbReference>
<dbReference type="SUPFAM" id="SSF64307">
    <property type="entry name" value="SirA-like"/>
    <property type="match status" value="1"/>
</dbReference>
<protein>
    <recommendedName>
        <fullName evidence="2">UPF0033 domain-containing protein</fullName>
    </recommendedName>
</protein>
<dbReference type="InterPro" id="IPR001455">
    <property type="entry name" value="TusA-like"/>
</dbReference>
<dbReference type="EMBL" id="BART01017657">
    <property type="protein sequence ID" value="GAG80321.1"/>
    <property type="molecule type" value="Genomic_DNA"/>
</dbReference>
<dbReference type="Pfam" id="PF01206">
    <property type="entry name" value="TusA"/>
    <property type="match status" value="1"/>
</dbReference>
<proteinExistence type="inferred from homology"/>
<accession>X1C7C9</accession>
<organism evidence="3">
    <name type="scientific">marine sediment metagenome</name>
    <dbReference type="NCBI Taxonomy" id="412755"/>
    <lineage>
        <taxon>unclassified sequences</taxon>
        <taxon>metagenomes</taxon>
        <taxon>ecological metagenomes</taxon>
    </lineage>
</organism>
<dbReference type="PANTHER" id="PTHR33279:SF6">
    <property type="entry name" value="SULFUR CARRIER PROTEIN YEDF-RELATED"/>
    <property type="match status" value="1"/>
</dbReference>
<comment type="similarity">
    <text evidence="1">Belongs to the sulfur carrier protein TusA family.</text>
</comment>
<dbReference type="PANTHER" id="PTHR33279">
    <property type="entry name" value="SULFUR CARRIER PROTEIN YEDF-RELATED"/>
    <property type="match status" value="1"/>
</dbReference>
<comment type="caution">
    <text evidence="3">The sequence shown here is derived from an EMBL/GenBank/DDBJ whole genome shotgun (WGS) entry which is preliminary data.</text>
</comment>
<evidence type="ECO:0000256" key="1">
    <source>
        <dbReference type="ARBA" id="ARBA00008984"/>
    </source>
</evidence>